<dbReference type="PANTHER" id="PTHR31964:SF113">
    <property type="entry name" value="USPA DOMAIN-CONTAINING PROTEIN"/>
    <property type="match status" value="1"/>
</dbReference>
<dbReference type="OrthoDB" id="843225at2759"/>
<gene>
    <name evidence="2" type="ORF">BDK51DRAFT_49979</name>
</gene>
<feature type="domain" description="UspA" evidence="1">
    <location>
        <begin position="2"/>
        <end position="55"/>
    </location>
</feature>
<sequence length="78" mass="8440">MRGDPRDEICRKTSELSADALIMGSRGLGTIRRVFVGSVSDHCVHHVDCPVIIIKDKHPQAASVKQTGPEMPPAAVLH</sequence>
<dbReference type="AlphaFoldDB" id="A0A4P9VYL7"/>
<evidence type="ECO:0000259" key="1">
    <source>
        <dbReference type="Pfam" id="PF00582"/>
    </source>
</evidence>
<dbReference type="Pfam" id="PF00582">
    <property type="entry name" value="Usp"/>
    <property type="match status" value="1"/>
</dbReference>
<dbReference type="Gene3D" id="3.40.50.620">
    <property type="entry name" value="HUPs"/>
    <property type="match status" value="1"/>
</dbReference>
<organism evidence="2 3">
    <name type="scientific">Blyttiomyces helicus</name>
    <dbReference type="NCBI Taxonomy" id="388810"/>
    <lineage>
        <taxon>Eukaryota</taxon>
        <taxon>Fungi</taxon>
        <taxon>Fungi incertae sedis</taxon>
        <taxon>Chytridiomycota</taxon>
        <taxon>Chytridiomycota incertae sedis</taxon>
        <taxon>Chytridiomycetes</taxon>
        <taxon>Chytridiomycetes incertae sedis</taxon>
        <taxon>Blyttiomyces</taxon>
    </lineage>
</organism>
<accession>A0A4P9VYL7</accession>
<dbReference type="PANTHER" id="PTHR31964">
    <property type="entry name" value="ADENINE NUCLEOTIDE ALPHA HYDROLASES-LIKE SUPERFAMILY PROTEIN"/>
    <property type="match status" value="1"/>
</dbReference>
<dbReference type="CDD" id="cd23659">
    <property type="entry name" value="USP_At3g01520-like"/>
    <property type="match status" value="1"/>
</dbReference>
<dbReference type="InterPro" id="IPR006015">
    <property type="entry name" value="Universal_stress_UspA"/>
</dbReference>
<keyword evidence="3" id="KW-1185">Reference proteome</keyword>
<evidence type="ECO:0000313" key="3">
    <source>
        <dbReference type="Proteomes" id="UP000269721"/>
    </source>
</evidence>
<dbReference type="PRINTS" id="PR01438">
    <property type="entry name" value="UNVRSLSTRESS"/>
</dbReference>
<dbReference type="Proteomes" id="UP000269721">
    <property type="component" value="Unassembled WGS sequence"/>
</dbReference>
<dbReference type="InterPro" id="IPR006016">
    <property type="entry name" value="UspA"/>
</dbReference>
<reference evidence="3" key="1">
    <citation type="journal article" date="2018" name="Nat. Microbiol.">
        <title>Leveraging single-cell genomics to expand the fungal tree of life.</title>
        <authorList>
            <person name="Ahrendt S.R."/>
            <person name="Quandt C.A."/>
            <person name="Ciobanu D."/>
            <person name="Clum A."/>
            <person name="Salamov A."/>
            <person name="Andreopoulos B."/>
            <person name="Cheng J.F."/>
            <person name="Woyke T."/>
            <person name="Pelin A."/>
            <person name="Henrissat B."/>
            <person name="Reynolds N.K."/>
            <person name="Benny G.L."/>
            <person name="Smith M.E."/>
            <person name="James T.Y."/>
            <person name="Grigoriev I.V."/>
        </authorList>
    </citation>
    <scope>NUCLEOTIDE SEQUENCE [LARGE SCALE GENOMIC DNA]</scope>
</reference>
<dbReference type="InterPro" id="IPR014729">
    <property type="entry name" value="Rossmann-like_a/b/a_fold"/>
</dbReference>
<dbReference type="EMBL" id="ML001257">
    <property type="protein sequence ID" value="RKO83420.1"/>
    <property type="molecule type" value="Genomic_DNA"/>
</dbReference>
<protein>
    <recommendedName>
        <fullName evidence="1">UspA domain-containing protein</fullName>
    </recommendedName>
</protein>
<name>A0A4P9VYL7_9FUNG</name>
<proteinExistence type="predicted"/>
<dbReference type="SUPFAM" id="SSF52402">
    <property type="entry name" value="Adenine nucleotide alpha hydrolases-like"/>
    <property type="match status" value="1"/>
</dbReference>
<evidence type="ECO:0000313" key="2">
    <source>
        <dbReference type="EMBL" id="RKO83420.1"/>
    </source>
</evidence>